<organism evidence="11 13">
    <name type="scientific">Ostreococcus tauri</name>
    <name type="common">Marine green alga</name>
    <dbReference type="NCBI Taxonomy" id="70448"/>
    <lineage>
        <taxon>Eukaryota</taxon>
        <taxon>Viridiplantae</taxon>
        <taxon>Chlorophyta</taxon>
        <taxon>Mamiellophyceae</taxon>
        <taxon>Mamiellales</taxon>
        <taxon>Bathycoccaceae</taxon>
        <taxon>Ostreococcus</taxon>
    </lineage>
</organism>
<dbReference type="GO" id="GO:0004021">
    <property type="term" value="F:L-alanine:2-oxoglutarate aminotransferase activity"/>
    <property type="evidence" value="ECO:0007669"/>
    <property type="project" value="UniProtKB-EC"/>
</dbReference>
<dbReference type="EMBL" id="CAID01000003">
    <property type="protein sequence ID" value="CAL52935.1"/>
    <property type="molecule type" value="Genomic_DNA"/>
</dbReference>
<evidence type="ECO:0000256" key="1">
    <source>
        <dbReference type="ARBA" id="ARBA00001933"/>
    </source>
</evidence>
<evidence type="ECO:0000256" key="6">
    <source>
        <dbReference type="ARBA" id="ARBA00025708"/>
    </source>
</evidence>
<proteinExistence type="inferred from homology"/>
<evidence type="ECO:0000256" key="8">
    <source>
        <dbReference type="ARBA" id="ARBA00025785"/>
    </source>
</evidence>
<evidence type="ECO:0000256" key="7">
    <source>
        <dbReference type="ARBA" id="ARBA00025709"/>
    </source>
</evidence>
<gene>
    <name evidence="12" type="ORF">BE221DRAFT_78759</name>
    <name evidence="11" type="ORF">OT_ostta03g02830</name>
</gene>
<dbReference type="InParanoid" id="Q01CL8"/>
<dbReference type="KEGG" id="ota:OT_ostta03g02830"/>
<dbReference type="Gene3D" id="3.90.1150.10">
    <property type="entry name" value="Aspartate Aminotransferase, domain 1"/>
    <property type="match status" value="1"/>
</dbReference>
<dbReference type="FunFam" id="3.90.1150.10:FF:000151">
    <property type="entry name" value="Alanine aminotransferase 2"/>
    <property type="match status" value="1"/>
</dbReference>
<evidence type="ECO:0000313" key="13">
    <source>
        <dbReference type="Proteomes" id="UP000009170"/>
    </source>
</evidence>
<comment type="similarity">
    <text evidence="8">Belongs to the class-I pyridoxal-phosphate-dependent aminotransferase family. Alanine aminotransferase subfamily.</text>
</comment>
<dbReference type="UniPathway" id="UPA00528">
    <property type="reaction ID" value="UER00586"/>
</dbReference>
<comment type="subunit">
    <text evidence="2">Homodimer.</text>
</comment>
<dbReference type="CDD" id="cd00609">
    <property type="entry name" value="AAT_like"/>
    <property type="match status" value="1"/>
</dbReference>
<dbReference type="STRING" id="70448.Q01CL8"/>
<evidence type="ECO:0000256" key="5">
    <source>
        <dbReference type="ARBA" id="ARBA00022898"/>
    </source>
</evidence>
<dbReference type="InterPro" id="IPR004839">
    <property type="entry name" value="Aminotransferase_I/II_large"/>
</dbReference>
<dbReference type="SUPFAM" id="SSF53383">
    <property type="entry name" value="PLP-dependent transferases"/>
    <property type="match status" value="1"/>
</dbReference>
<accession>A0A454XI37</accession>
<feature type="domain" description="Aminotransferase class I/classII large" evidence="10">
    <location>
        <begin position="74"/>
        <end position="455"/>
    </location>
</feature>
<reference evidence="11 13" key="1">
    <citation type="journal article" date="2006" name="Proc. Natl. Acad. Sci. U.S.A.">
        <title>Genome analysis of the smallest free-living eukaryote Ostreococcus tauri unveils many unique features.</title>
        <authorList>
            <person name="Derelle E."/>
            <person name="Ferraz C."/>
            <person name="Rombauts S."/>
            <person name="Rouze P."/>
            <person name="Worden A.Z."/>
            <person name="Robbens S."/>
            <person name="Partensky F."/>
            <person name="Degroeve S."/>
            <person name="Echeynie S."/>
            <person name="Cooke R."/>
            <person name="Saeys Y."/>
            <person name="Wuyts J."/>
            <person name="Jabbari K."/>
            <person name="Bowler C."/>
            <person name="Panaud O."/>
            <person name="Piegu B."/>
            <person name="Ball S.G."/>
            <person name="Ral J.-P."/>
            <person name="Bouget F.-Y."/>
            <person name="Piganeau G."/>
            <person name="De Baets B."/>
            <person name="Picard A."/>
            <person name="Delseny M."/>
            <person name="Demaille J."/>
            <person name="Van de Peer Y."/>
            <person name="Moreau H."/>
        </authorList>
    </citation>
    <scope>NUCLEOTIDE SEQUENCE [LARGE SCALE GENOMIC DNA]</scope>
    <source>
        <strain evidence="11 13">OTTH0595</strain>
    </source>
</reference>
<keyword evidence="5" id="KW-0663">Pyridoxal phosphate</keyword>
<keyword evidence="4 11" id="KW-0808">Transferase</keyword>
<name>Q01CL8_OSTTA</name>
<evidence type="ECO:0000256" key="4">
    <source>
        <dbReference type="ARBA" id="ARBA00022679"/>
    </source>
</evidence>
<keyword evidence="3 12" id="KW-0032">Aminotransferase</keyword>
<accession>Q01CL8</accession>
<keyword evidence="13" id="KW-1185">Reference proteome</keyword>
<dbReference type="Gene3D" id="3.40.640.10">
    <property type="entry name" value="Type I PLP-dependent aspartate aminotransferase-like (Major domain)"/>
    <property type="match status" value="1"/>
</dbReference>
<dbReference type="Proteomes" id="UP000195557">
    <property type="component" value="Unassembled WGS sequence"/>
</dbReference>
<dbReference type="OrthoDB" id="1732682at2759"/>
<dbReference type="EC" id="2.6.1.2" evidence="9"/>
<evidence type="ECO:0000313" key="12">
    <source>
        <dbReference type="EMBL" id="OUS43881.1"/>
    </source>
</evidence>
<reference evidence="11" key="2">
    <citation type="journal article" date="2014" name="BMC Genomics">
        <title>An improved genome of the model marine alga Ostreococcus tauri unfolds by assessing Illumina de novo assemblies.</title>
        <authorList>
            <person name="Blanc-Mathieu R."/>
            <person name="Verhelst B."/>
            <person name="Derelle E."/>
            <person name="Rombauts S."/>
            <person name="Bouget F.Y."/>
            <person name="Carre I."/>
            <person name="Chateau A."/>
            <person name="Eyre-Walker A."/>
            <person name="Grimsley N."/>
            <person name="Moreau H."/>
            <person name="Piegu B."/>
            <person name="Rivals E."/>
            <person name="Schackwitz W."/>
            <person name="Van de Peer Y."/>
            <person name="Piganeau G."/>
        </authorList>
    </citation>
    <scope>NUCLEOTIDE SEQUENCE</scope>
    <source>
        <strain evidence="11">RCC4221</strain>
    </source>
</reference>
<dbReference type="OMA" id="FGFECPP"/>
<dbReference type="GO" id="GO:0030170">
    <property type="term" value="F:pyridoxal phosphate binding"/>
    <property type="evidence" value="ECO:0007669"/>
    <property type="project" value="InterPro"/>
</dbReference>
<reference evidence="12" key="3">
    <citation type="submission" date="2017-04" db="EMBL/GenBank/DDBJ databases">
        <title>Population genomics of picophytoplankton unveils novel chromosome hypervariability.</title>
        <authorList>
            <consortium name="DOE Joint Genome Institute"/>
            <person name="Blanc-Mathieu R."/>
            <person name="Krasovec M."/>
            <person name="Hebrard M."/>
            <person name="Yau S."/>
            <person name="Desgranges E."/>
            <person name="Martin J."/>
            <person name="Schackwitz W."/>
            <person name="Kuo A."/>
            <person name="Salin G."/>
            <person name="Donnadieu C."/>
            <person name="Desdevises Y."/>
            <person name="Sanchez-Ferandin S."/>
            <person name="Moreau H."/>
            <person name="Rivals E."/>
            <person name="Grigoriev I.V."/>
            <person name="Grimsley N."/>
            <person name="Eyre-Walker A."/>
            <person name="Piganeau G."/>
        </authorList>
    </citation>
    <scope>NUCLEOTIDE SEQUENCE [LARGE SCALE GENOMIC DNA]</scope>
    <source>
        <strain evidence="12">RCC 1115</strain>
    </source>
</reference>
<protein>
    <recommendedName>
        <fullName evidence="9">alanine transaminase</fullName>
        <ecNumber evidence="9">2.6.1.2</ecNumber>
    </recommendedName>
</protein>
<dbReference type="InterPro" id="IPR015424">
    <property type="entry name" value="PyrdxlP-dep_Trfase"/>
</dbReference>
<dbReference type="FunCoup" id="Q01CL8">
    <property type="interactions" value="1230"/>
</dbReference>
<evidence type="ECO:0000256" key="9">
    <source>
        <dbReference type="ARBA" id="ARBA00026106"/>
    </source>
</evidence>
<comment type="cofactor">
    <cofactor evidence="1">
        <name>pyridoxal 5'-phosphate</name>
        <dbReference type="ChEBI" id="CHEBI:597326"/>
    </cofactor>
</comment>
<dbReference type="Proteomes" id="UP000009170">
    <property type="component" value="Unassembled WGS sequence"/>
</dbReference>
<evidence type="ECO:0000256" key="3">
    <source>
        <dbReference type="ARBA" id="ARBA00022576"/>
    </source>
</evidence>
<dbReference type="PANTHER" id="PTHR11751:SF29">
    <property type="entry name" value="ALANINE TRANSAMINASE"/>
    <property type="match status" value="1"/>
</dbReference>
<dbReference type="RefSeq" id="XP_003078195.1">
    <property type="nucleotide sequence ID" value="XM_003078147.1"/>
</dbReference>
<accession>A0A1Y5I359</accession>
<evidence type="ECO:0000259" key="10">
    <source>
        <dbReference type="Pfam" id="PF00155"/>
    </source>
</evidence>
<comment type="pathway">
    <text evidence="7">Photosynthesis; C4 acid pathway.</text>
</comment>
<dbReference type="UniPathway" id="UPA00322"/>
<dbReference type="EMBL" id="KZ155826">
    <property type="protein sequence ID" value="OUS43881.1"/>
    <property type="molecule type" value="Genomic_DNA"/>
</dbReference>
<dbReference type="InterPro" id="IPR015422">
    <property type="entry name" value="PyrdxlP-dep_Trfase_small"/>
</dbReference>
<sequence length="472" mass="50922">MGRASDNSVNPAVLAAEYAVRGPIVQKAQQLEKDLASGAKLPFDKVVYCNIGNPHALGQKPVTFFRQVLAALDCQGLDGAFPSDVVARAQEYKGSIRGGTGAYSESKGVYVLRERVAKGITARDGIKCDADDLFLLDGASAGCHHIMNVLIKSADDAIMCPIPQYPLYSAALTLYGGTLTPYYLDEEGGWTLNVEHLKEQVASARAAGKNVRALVVINPGNPTGNVLPDENLTATAQFCADEGLMLISDEVYQENVYADGKKFTSMRKIVHDAGLTDKLACLSFQSISKGYYGECGRRGGYMELTGNWDEGIKDALLKLASIALCPNLAGQVCTSMVMDPPKQGEPSYELFSKERDDILASLKRRSIKLSAALNALEGVTCNAADGAMYCFPNLTFPQKFMDDCVAAGKVPDAEYCSRLLLATGIVTVPGSGFGQKPGTWHYRITFLPSEEDIEGVAIKLADFHENFMAQYK</sequence>
<dbReference type="FunFam" id="3.40.640.10:FF:000012">
    <property type="entry name" value="alanine aminotransferase 2"/>
    <property type="match status" value="1"/>
</dbReference>
<dbReference type="GeneID" id="9833062"/>
<dbReference type="InterPro" id="IPR015421">
    <property type="entry name" value="PyrdxlP-dep_Trfase_major"/>
</dbReference>
<dbReference type="PANTHER" id="PTHR11751">
    <property type="entry name" value="ALANINE AMINOTRANSFERASE"/>
    <property type="match status" value="1"/>
</dbReference>
<comment type="pathway">
    <text evidence="6">Amino-acid degradation; L-alanine degradation via transaminase pathway; pyruvate from L-alanine: step 1/1.</text>
</comment>
<dbReference type="Gene3D" id="1.10.287.1970">
    <property type="match status" value="1"/>
</dbReference>
<evidence type="ECO:0000313" key="11">
    <source>
        <dbReference type="EMBL" id="CAL52935.1"/>
    </source>
</evidence>
<dbReference type="GO" id="GO:0042853">
    <property type="term" value="P:L-alanine catabolic process"/>
    <property type="evidence" value="ECO:0007669"/>
    <property type="project" value="UniProtKB-UniPathway"/>
</dbReference>
<dbReference type="InterPro" id="IPR045088">
    <property type="entry name" value="ALAT1/2-like"/>
</dbReference>
<dbReference type="AlphaFoldDB" id="Q01CL8"/>
<dbReference type="Pfam" id="PF00155">
    <property type="entry name" value="Aminotran_1_2"/>
    <property type="match status" value="1"/>
</dbReference>
<evidence type="ECO:0000256" key="2">
    <source>
        <dbReference type="ARBA" id="ARBA00011738"/>
    </source>
</evidence>